<evidence type="ECO:0000256" key="2">
    <source>
        <dbReference type="ARBA" id="ARBA00022490"/>
    </source>
</evidence>
<reference evidence="6" key="2">
    <citation type="journal article" date="2021" name="Genome Biol. Evol.">
        <title>Developing a high-quality reference genome for a parasitic bivalve with doubly uniparental inheritance (Bivalvia: Unionida).</title>
        <authorList>
            <person name="Smith C.H."/>
        </authorList>
    </citation>
    <scope>NUCLEOTIDE SEQUENCE</scope>
    <source>
        <strain evidence="6">CHS0354</strain>
        <tissue evidence="6">Mantle</tissue>
    </source>
</reference>
<organism evidence="6 7">
    <name type="scientific">Potamilus streckersoni</name>
    <dbReference type="NCBI Taxonomy" id="2493646"/>
    <lineage>
        <taxon>Eukaryota</taxon>
        <taxon>Metazoa</taxon>
        <taxon>Spiralia</taxon>
        <taxon>Lophotrochozoa</taxon>
        <taxon>Mollusca</taxon>
        <taxon>Bivalvia</taxon>
        <taxon>Autobranchia</taxon>
        <taxon>Heteroconchia</taxon>
        <taxon>Palaeoheterodonta</taxon>
        <taxon>Unionida</taxon>
        <taxon>Unionoidea</taxon>
        <taxon>Unionidae</taxon>
        <taxon>Ambleminae</taxon>
        <taxon>Lampsilini</taxon>
        <taxon>Potamilus</taxon>
    </lineage>
</organism>
<evidence type="ECO:0000259" key="5">
    <source>
        <dbReference type="Pfam" id="PF07989"/>
    </source>
</evidence>
<dbReference type="GO" id="GO:0007098">
    <property type="term" value="P:centrosome cycle"/>
    <property type="evidence" value="ECO:0007669"/>
    <property type="project" value="TreeGrafter"/>
</dbReference>
<protein>
    <recommendedName>
        <fullName evidence="5">Centrosomin N-terminal motif 1 domain-containing protein</fullName>
    </recommendedName>
</protein>
<gene>
    <name evidence="6" type="ORF">CHS0354_012867</name>
</gene>
<dbReference type="PANTHER" id="PTHR46501:SF6">
    <property type="entry name" value="SI:CH73-95L15.5"/>
    <property type="match status" value="1"/>
</dbReference>
<feature type="compositionally biased region" description="Low complexity" evidence="4">
    <location>
        <begin position="743"/>
        <end position="757"/>
    </location>
</feature>
<dbReference type="GO" id="GO:0005813">
    <property type="term" value="C:centrosome"/>
    <property type="evidence" value="ECO:0007669"/>
    <property type="project" value="TreeGrafter"/>
</dbReference>
<evidence type="ECO:0000256" key="3">
    <source>
        <dbReference type="SAM" id="Coils"/>
    </source>
</evidence>
<evidence type="ECO:0000313" key="7">
    <source>
        <dbReference type="Proteomes" id="UP001195483"/>
    </source>
</evidence>
<feature type="coiled-coil region" evidence="3">
    <location>
        <begin position="59"/>
        <end position="311"/>
    </location>
</feature>
<reference evidence="6" key="3">
    <citation type="submission" date="2023-05" db="EMBL/GenBank/DDBJ databases">
        <authorList>
            <person name="Smith C.H."/>
        </authorList>
    </citation>
    <scope>NUCLEOTIDE SEQUENCE</scope>
    <source>
        <strain evidence="6">CHS0354</strain>
        <tissue evidence="6">Mantle</tissue>
    </source>
</reference>
<dbReference type="InterPro" id="IPR012943">
    <property type="entry name" value="Cnn_1N"/>
</dbReference>
<feature type="domain" description="Centrosomin N-terminal motif 1" evidence="5">
    <location>
        <begin position="58"/>
        <end position="128"/>
    </location>
</feature>
<feature type="region of interest" description="Disordered" evidence="4">
    <location>
        <begin position="1007"/>
        <end position="1041"/>
    </location>
</feature>
<dbReference type="GO" id="GO:0090063">
    <property type="term" value="P:positive regulation of microtubule nucleation"/>
    <property type="evidence" value="ECO:0007669"/>
    <property type="project" value="TreeGrafter"/>
</dbReference>
<evidence type="ECO:0000313" key="6">
    <source>
        <dbReference type="EMBL" id="KAK3599256.1"/>
    </source>
</evidence>
<feature type="coiled-coil region" evidence="3">
    <location>
        <begin position="884"/>
        <end position="911"/>
    </location>
</feature>
<keyword evidence="2" id="KW-0963">Cytoplasm</keyword>
<accession>A0AAE0SW75</accession>
<comment type="subcellular location">
    <subcellularLocation>
        <location evidence="1">Cytoplasm</location>
    </subcellularLocation>
</comment>
<feature type="coiled-coil region" evidence="3">
    <location>
        <begin position="347"/>
        <end position="672"/>
    </location>
</feature>
<feature type="coiled-coil region" evidence="3">
    <location>
        <begin position="778"/>
        <end position="805"/>
    </location>
</feature>
<proteinExistence type="predicted"/>
<dbReference type="InterPro" id="IPR052593">
    <property type="entry name" value="MT-associated_AKAP9-binding"/>
</dbReference>
<name>A0AAE0SW75_9BIVA</name>
<dbReference type="GO" id="GO:0005794">
    <property type="term" value="C:Golgi apparatus"/>
    <property type="evidence" value="ECO:0007669"/>
    <property type="project" value="TreeGrafter"/>
</dbReference>
<reference evidence="6" key="1">
    <citation type="journal article" date="2021" name="Genome Biol. Evol.">
        <title>A High-Quality Reference Genome for a Parasitic Bivalve with Doubly Uniparental Inheritance (Bivalvia: Unionida).</title>
        <authorList>
            <person name="Smith C.H."/>
        </authorList>
    </citation>
    <scope>NUCLEOTIDE SEQUENCE</scope>
    <source>
        <strain evidence="6">CHS0354</strain>
    </source>
</reference>
<dbReference type="GO" id="GO:0060090">
    <property type="term" value="F:molecular adaptor activity"/>
    <property type="evidence" value="ECO:0007669"/>
    <property type="project" value="TreeGrafter"/>
</dbReference>
<feature type="compositionally biased region" description="Polar residues" evidence="4">
    <location>
        <begin position="1007"/>
        <end position="1035"/>
    </location>
</feature>
<dbReference type="EMBL" id="JAEAOA010000772">
    <property type="protein sequence ID" value="KAK3599256.1"/>
    <property type="molecule type" value="Genomic_DNA"/>
</dbReference>
<feature type="compositionally biased region" description="Low complexity" evidence="4">
    <location>
        <begin position="2185"/>
        <end position="2197"/>
    </location>
</feature>
<dbReference type="Pfam" id="PF07989">
    <property type="entry name" value="Cnn_1N"/>
    <property type="match status" value="1"/>
</dbReference>
<dbReference type="Proteomes" id="UP001195483">
    <property type="component" value="Unassembled WGS sequence"/>
</dbReference>
<feature type="coiled-coil region" evidence="3">
    <location>
        <begin position="1301"/>
        <end position="1387"/>
    </location>
</feature>
<dbReference type="GO" id="GO:1903358">
    <property type="term" value="P:regulation of Golgi organization"/>
    <property type="evidence" value="ECO:0007669"/>
    <property type="project" value="TreeGrafter"/>
</dbReference>
<feature type="compositionally biased region" description="Polar residues" evidence="4">
    <location>
        <begin position="731"/>
        <end position="742"/>
    </location>
</feature>
<comment type="caution">
    <text evidence="6">The sequence shown here is derived from an EMBL/GenBank/DDBJ whole genome shotgun (WGS) entry which is preliminary data.</text>
</comment>
<evidence type="ECO:0000256" key="4">
    <source>
        <dbReference type="SAM" id="MobiDB-lite"/>
    </source>
</evidence>
<dbReference type="PANTHER" id="PTHR46501">
    <property type="entry name" value="MYOMEGALIN"/>
    <property type="match status" value="1"/>
</dbReference>
<feature type="region of interest" description="Disordered" evidence="4">
    <location>
        <begin position="1810"/>
        <end position="1861"/>
    </location>
</feature>
<sequence>MDSLVGFDPTLPIDFDGSANPNLLTEVSFSSHLEYPDGSVPMVAKTNTGRMSPVRARTLKEYDTQIQELKKENFNLKLRIYYLEERMNQKYGDEDVFKTNIQLKVDVESLRNQLADKQKLLQHASVALEAMSASHQEQLENEVAKVREDLEQKLESAEENLEISDKRLKDALNRIQELEDDVQKLATELHEANDRNKKFLFEIEDVKKKLAEKERQVGDLTGNLRETEDKIKEELDKLKRNVSRKDRDIQRLSVSMKENRNVDCSAFLELTQLQDMVDDQRLSLEKLQAKSSQQEQEIQKKNQMIGKLEDLLRVKDQEIKNFSQKIGELDNKIAYLTEGKEKRSALIAGLTEKLKNAHNMNADLESRIEELESELQDMQNKLAAAEVEKNKEHAALLETEDRVTLLKDQIKLHENELEKFVKTLGKKEGELAGFKELLKKADESLKQSEKAVENLEEQIHKERQLAEERLRDTEQKLKECTPEFKKHLEGRTGEIEKLKQALLEKEQKIDAANMLVLSMQQKIAELEKELEERDQKNKNALRNADIALQDALDGKASALEAKDRIIRRLQGSIESKEQELQVTFQQSPKTDDAKIHHLQQQLREKDKLLEEITADRKCVLERNDQELQALRQRLREREDAMDDLSAKYKKELSNYRKEIEDLQNEFIKKEAEFLSKLKDLLNIDAICHRLNITVSGDATLQFQQVLLEQMKDLLMKMRPEPQGDRSVIVEVNSSHQHSPLNRTTATTTSTSENGTSSKHGHSKIPVARKGSSENSDEVEMLKKRLIDAEAQIEYLNKTLKATEETVHHQTQKMKQYEGILVKHELLPTGLSPSNSESNLFNLSPKRSPEHVRSIENLTLGQNGNSITARSPSPPISLQLTMEPNTDQRDDISKLKDENTKLRDQVEGYRRLVNVLKSRSFSSEQNKTVDVSAMQRSDKGQDINQVEGQNTDIQNIDSRLDTWLMDIANFLQELGQQDQDGGFGGQGKPKISRLRQGLAHARGTIKSLSSASVATQDGTVSSSNRVASNSFPQNGSVDREDNRNDVFITECGPKQGLQTSSETPLPNEIHSHRDERMASTEQIRCRVVSGISDFGVSGKSYSTEVEMDNVSNNMQNIHSVHGNNSTGPRALYQQFWRGSRMSSLGYSRLSNMFDSSAQHGRLADREMSEETLTQSFLNEEHLPDFDQRSISQLSDFSMYADLDSDPRQSQAMPSLSEDKLKSRLSTMEQINKTMQEELTLYESLARKSLGDTKMDVLLQHLEELRALRIRMEKGLSGTGEIHEQMASTLMEEQEKQKNTCLLIDQEALIQDLQQLNFNLQQKIQQEEDNNKKQGLLLEENVKKTECLWKENQQKEEELLKSMTKIHELENLMKEYNNIENLITQKQQEIETCWTRNCELEATVKELESKLSLENPLKEKVAKLEIALKQYRENEGREQNLIKQYKDRLSEFEIRLTQYHDAEEHHLGLMSSLKEKRNHLEQQVKLLNEKDDKNQDIIKQKMHLIVEQKERISQLESNIREHKEIQEKQREVANELRRQLKSQNEEMTHLQELLHKNESIIFELKQALERSKSQLNEEAQNLQAQVEVTDKFKKDLDDRNERIKQLESSIKDHLRKLEYKSTIITEQKSKFEDKLRIISQQKQDLDRQAETIRQHEEKGEKQEQVIQLLQEKIRQLEDKLHNIQSEGNTKLQVLESTLAKQNESVTTLTRKNEKLDKNAKILLKELRKYQCEMKVAHSRLREKDDVNRSLKLELSVHERLNEANKQGASSENYHGILLDLLKEVKLLRTQMELFIEANENLRKQMAELLHSKGSNRGKDESPARSQGTDEPDGQPTPEKLRSTEISTQSEHQRSETDIPSATDVDKLLSMSSMAFGRESEGGLLVPEPIMKAPGLMDHFPSPDTTSSVDSGNIDEIDHLSEVGFGGSKSFGNNTWPIAQQDLPTPSSSKQMSLHSSLMMGSRTSLEKSPFCVPGPVYRQTSLEGSLSYRVSDSPKYVSGLMPYKVDSDLRQLFAVGKIDDFEKLQKENRESVVLLKGMEARVKERLKFFQKMTTSENVEYSTLKQLFMSMENLRICLAEEKSLIGCFWVTELPAPNEKGEFIDPKLHEENAELRLQLDLLIRKHEFMSSLVKDANECVHLANEEKLRMEEKIYQSLQETAEAVTQAKLNLEKQASRQNEMKKFIADGKQSSKSKGGNSQ</sequence>
<keyword evidence="7" id="KW-1185">Reference proteome</keyword>
<evidence type="ECO:0000256" key="1">
    <source>
        <dbReference type="ARBA" id="ARBA00004496"/>
    </source>
</evidence>
<dbReference type="Gene3D" id="1.10.287.1490">
    <property type="match status" value="1"/>
</dbReference>
<feature type="region of interest" description="Disordered" evidence="4">
    <location>
        <begin position="2177"/>
        <end position="2197"/>
    </location>
</feature>
<keyword evidence="3" id="KW-0175">Coiled coil</keyword>
<feature type="region of interest" description="Disordered" evidence="4">
    <location>
        <begin position="731"/>
        <end position="776"/>
    </location>
</feature>
<feature type="coiled-coil region" evidence="3">
    <location>
        <begin position="1426"/>
        <end position="1730"/>
    </location>
</feature>